<keyword evidence="2" id="KW-1185">Reference proteome</keyword>
<dbReference type="Proteomes" id="UP001058974">
    <property type="component" value="Chromosome 6"/>
</dbReference>
<evidence type="ECO:0000313" key="1">
    <source>
        <dbReference type="EMBL" id="KAI5396574.1"/>
    </source>
</evidence>
<accession>A0A9D4W871</accession>
<proteinExistence type="predicted"/>
<dbReference type="EMBL" id="JAMSHJ010000006">
    <property type="protein sequence ID" value="KAI5396574.1"/>
    <property type="molecule type" value="Genomic_DNA"/>
</dbReference>
<evidence type="ECO:0000313" key="2">
    <source>
        <dbReference type="Proteomes" id="UP001058974"/>
    </source>
</evidence>
<dbReference type="Gramene" id="Psat06G0268800-T1">
    <property type="protein sequence ID" value="KAI5396574.1"/>
    <property type="gene ID" value="KIW84_062688"/>
</dbReference>
<name>A0A9D4W871_PEA</name>
<gene>
    <name evidence="1" type="ORF">KIW84_062688</name>
</gene>
<organism evidence="1 2">
    <name type="scientific">Pisum sativum</name>
    <name type="common">Garden pea</name>
    <name type="synonym">Lathyrus oleraceus</name>
    <dbReference type="NCBI Taxonomy" id="3888"/>
    <lineage>
        <taxon>Eukaryota</taxon>
        <taxon>Viridiplantae</taxon>
        <taxon>Streptophyta</taxon>
        <taxon>Embryophyta</taxon>
        <taxon>Tracheophyta</taxon>
        <taxon>Spermatophyta</taxon>
        <taxon>Magnoliopsida</taxon>
        <taxon>eudicotyledons</taxon>
        <taxon>Gunneridae</taxon>
        <taxon>Pentapetalae</taxon>
        <taxon>rosids</taxon>
        <taxon>fabids</taxon>
        <taxon>Fabales</taxon>
        <taxon>Fabaceae</taxon>
        <taxon>Papilionoideae</taxon>
        <taxon>50 kb inversion clade</taxon>
        <taxon>NPAAA clade</taxon>
        <taxon>Hologalegina</taxon>
        <taxon>IRL clade</taxon>
        <taxon>Fabeae</taxon>
        <taxon>Lathyrus</taxon>
    </lineage>
</organism>
<comment type="caution">
    <text evidence="1">The sequence shown here is derived from an EMBL/GenBank/DDBJ whole genome shotgun (WGS) entry which is preliminary data.</text>
</comment>
<dbReference type="AlphaFoldDB" id="A0A9D4W871"/>
<protein>
    <submittedName>
        <fullName evidence="1">Uncharacterized protein</fullName>
    </submittedName>
</protein>
<reference evidence="1 2" key="1">
    <citation type="journal article" date="2022" name="Nat. Genet.">
        <title>Improved pea reference genome and pan-genome highlight genomic features and evolutionary characteristics.</title>
        <authorList>
            <person name="Yang T."/>
            <person name="Liu R."/>
            <person name="Luo Y."/>
            <person name="Hu S."/>
            <person name="Wang D."/>
            <person name="Wang C."/>
            <person name="Pandey M.K."/>
            <person name="Ge S."/>
            <person name="Xu Q."/>
            <person name="Li N."/>
            <person name="Li G."/>
            <person name="Huang Y."/>
            <person name="Saxena R.K."/>
            <person name="Ji Y."/>
            <person name="Li M."/>
            <person name="Yan X."/>
            <person name="He Y."/>
            <person name="Liu Y."/>
            <person name="Wang X."/>
            <person name="Xiang C."/>
            <person name="Varshney R.K."/>
            <person name="Ding H."/>
            <person name="Gao S."/>
            <person name="Zong X."/>
        </authorList>
    </citation>
    <scope>NUCLEOTIDE SEQUENCE [LARGE SCALE GENOMIC DNA]</scope>
    <source>
        <strain evidence="1 2">cv. Zhongwan 6</strain>
    </source>
</reference>
<sequence length="239" mass="26110">MRCGILSFEDSGPNVTKNPLPENGKSVNMVQGCPGNHMEHDHDRCRICSVNRLGCRQVRRELQELLDEGTIEILQNRSVDEDELEVNVISPVFKLPEPVVIRYDGSKPKVSPSLVIKPAGPVPYALDKAIPFRYNPVTMEDGKEVPLPSTSVVNIADVSGLTRSDRVFSAPKPQARVVASDFAERPVGTAVNVQNPAPVAKPSSVQKTLVSSVGPSGIVNEECDEMLRLIKKSEYNVVD</sequence>